<dbReference type="InterPro" id="IPR002220">
    <property type="entry name" value="DapA-like"/>
</dbReference>
<dbReference type="InterPro" id="IPR013785">
    <property type="entry name" value="Aldolase_TIM"/>
</dbReference>
<organism evidence="6 7">
    <name type="scientific">Enterococcus pallens ATCC BAA-351</name>
    <dbReference type="NCBI Taxonomy" id="1158607"/>
    <lineage>
        <taxon>Bacteria</taxon>
        <taxon>Bacillati</taxon>
        <taxon>Bacillota</taxon>
        <taxon>Bacilli</taxon>
        <taxon>Lactobacillales</taxon>
        <taxon>Enterococcaceae</taxon>
        <taxon>Enterococcus</taxon>
    </lineage>
</organism>
<dbReference type="Proteomes" id="UP000013782">
    <property type="component" value="Unassembled WGS sequence"/>
</dbReference>
<evidence type="ECO:0000256" key="5">
    <source>
        <dbReference type="PIRSR" id="PIRSR001365-2"/>
    </source>
</evidence>
<keyword evidence="7" id="KW-1185">Reference proteome</keyword>
<feature type="binding site" evidence="5">
    <location>
        <position position="47"/>
    </location>
    <ligand>
        <name>pyruvate</name>
        <dbReference type="ChEBI" id="CHEBI:15361"/>
    </ligand>
</feature>
<dbReference type="AlphaFoldDB" id="R2QK44"/>
<evidence type="ECO:0000256" key="1">
    <source>
        <dbReference type="ARBA" id="ARBA00023239"/>
    </source>
</evidence>
<dbReference type="PANTHER" id="PTHR42849:SF1">
    <property type="entry name" value="N-ACETYLNEURAMINATE LYASE"/>
    <property type="match status" value="1"/>
</dbReference>
<name>R2QK44_9ENTE</name>
<dbReference type="GO" id="GO:0019262">
    <property type="term" value="P:N-acetylneuraminate catabolic process"/>
    <property type="evidence" value="ECO:0007669"/>
    <property type="project" value="TreeGrafter"/>
</dbReference>
<accession>R2QK44</accession>
<dbReference type="PRINTS" id="PR00146">
    <property type="entry name" value="DHPICSNTHASE"/>
</dbReference>
<dbReference type="eggNOG" id="COG0329">
    <property type="taxonomic scope" value="Bacteria"/>
</dbReference>
<dbReference type="PATRIC" id="fig|1158607.3.peg.1502"/>
<dbReference type="HOGENOM" id="CLU_049343_6_0_9"/>
<feature type="active site" description="Proton donor/acceptor" evidence="4">
    <location>
        <position position="135"/>
    </location>
</feature>
<protein>
    <submittedName>
        <fullName evidence="6">N-acetylneuraminate lyase</fullName>
    </submittedName>
</protein>
<dbReference type="EMBL" id="AJAQ01000011">
    <property type="protein sequence ID" value="EOH95553.1"/>
    <property type="molecule type" value="Genomic_DNA"/>
</dbReference>
<gene>
    <name evidence="6" type="ORF">UAU_01515</name>
</gene>
<keyword evidence="2" id="KW-0704">Schiff base</keyword>
<dbReference type="STRING" id="160454.RV10_GL001287"/>
<evidence type="ECO:0000313" key="7">
    <source>
        <dbReference type="Proteomes" id="UP000013782"/>
    </source>
</evidence>
<evidence type="ECO:0000256" key="2">
    <source>
        <dbReference type="ARBA" id="ARBA00023270"/>
    </source>
</evidence>
<dbReference type="InterPro" id="IPR020625">
    <property type="entry name" value="Schiff_base-form_aldolases_AS"/>
</dbReference>
<dbReference type="SUPFAM" id="SSF51569">
    <property type="entry name" value="Aldolase"/>
    <property type="match status" value="1"/>
</dbReference>
<dbReference type="GO" id="GO:0005829">
    <property type="term" value="C:cytosol"/>
    <property type="evidence" value="ECO:0007669"/>
    <property type="project" value="TreeGrafter"/>
</dbReference>
<dbReference type="GO" id="GO:0008747">
    <property type="term" value="F:N-acetylneuraminate lyase activity"/>
    <property type="evidence" value="ECO:0007669"/>
    <property type="project" value="TreeGrafter"/>
</dbReference>
<dbReference type="RefSeq" id="WP_010756540.1">
    <property type="nucleotide sequence ID" value="NZ_ASWD01000002.1"/>
</dbReference>
<dbReference type="NCBIfam" id="NF003164">
    <property type="entry name" value="PRK04147.1"/>
    <property type="match status" value="1"/>
</dbReference>
<comment type="caution">
    <text evidence="6">The sequence shown here is derived from an EMBL/GenBank/DDBJ whole genome shotgun (WGS) entry which is preliminary data.</text>
</comment>
<dbReference type="OrthoDB" id="9782828at2"/>
<dbReference type="Gene3D" id="3.20.20.70">
    <property type="entry name" value="Aldolase class I"/>
    <property type="match status" value="1"/>
</dbReference>
<comment type="similarity">
    <text evidence="3">Belongs to the DapA family.</text>
</comment>
<dbReference type="Pfam" id="PF00701">
    <property type="entry name" value="DHDPS"/>
    <property type="match status" value="1"/>
</dbReference>
<keyword evidence="1 3" id="KW-0456">Lyase</keyword>
<sequence>MKKFNGIFTALVTPYDNKGNISYSSLEKLIQKNLDEGVEGFYLTGSTGESYMLSMAEREYLVEAVMEIVGKRAEVIVNVGMFSTKHSIELAKHAEELNVSAISSVPPFYFSFNMDEYVQFYNDLADAVSVPVIVYNIPAMSAVKFSMDDLTRLLSNEKIIGLKHTSYDLFQLQQLVEQFPEKSIFIGHDEIYLSALSVGVSAGIGSTYNIMAGKFVQLNQLFAAGKLQEALKIQNEVNNVVSVLCEVGVFKGVKEILKLQGIDCGECRKPFLPLTDEEKAKLKKVAIENGLL</sequence>
<dbReference type="PROSITE" id="PS00666">
    <property type="entry name" value="DHDPS_2"/>
    <property type="match status" value="1"/>
</dbReference>
<dbReference type="PANTHER" id="PTHR42849">
    <property type="entry name" value="N-ACETYLNEURAMINATE LYASE"/>
    <property type="match status" value="1"/>
</dbReference>
<evidence type="ECO:0000256" key="3">
    <source>
        <dbReference type="PIRNR" id="PIRNR001365"/>
    </source>
</evidence>
<evidence type="ECO:0000313" key="6">
    <source>
        <dbReference type="EMBL" id="EOH95553.1"/>
    </source>
</evidence>
<proteinExistence type="inferred from homology"/>
<feature type="binding site" evidence="5">
    <location>
        <position position="204"/>
    </location>
    <ligand>
        <name>pyruvate</name>
        <dbReference type="ChEBI" id="CHEBI:15361"/>
    </ligand>
</feature>
<dbReference type="PIRSF" id="PIRSF001365">
    <property type="entry name" value="DHDPS"/>
    <property type="match status" value="1"/>
</dbReference>
<feature type="active site" description="Schiff-base intermediate with substrate" evidence="4">
    <location>
        <position position="163"/>
    </location>
</feature>
<evidence type="ECO:0000256" key="4">
    <source>
        <dbReference type="PIRSR" id="PIRSR001365-1"/>
    </source>
</evidence>
<dbReference type="SMART" id="SM01130">
    <property type="entry name" value="DHDPS"/>
    <property type="match status" value="1"/>
</dbReference>
<reference evidence="6 7" key="1">
    <citation type="submission" date="2013-02" db="EMBL/GenBank/DDBJ databases">
        <title>The Genome Sequence of Enterococcus pallens BAA-351.</title>
        <authorList>
            <consortium name="The Broad Institute Genome Sequencing Platform"/>
            <consortium name="The Broad Institute Genome Sequencing Center for Infectious Disease"/>
            <person name="Earl A.M."/>
            <person name="Gilmore M.S."/>
            <person name="Lebreton F."/>
            <person name="Walker B."/>
            <person name="Young S.K."/>
            <person name="Zeng Q."/>
            <person name="Gargeya S."/>
            <person name="Fitzgerald M."/>
            <person name="Haas B."/>
            <person name="Abouelleil A."/>
            <person name="Alvarado L."/>
            <person name="Arachchi H.M."/>
            <person name="Berlin A.M."/>
            <person name="Chapman S.B."/>
            <person name="Dewar J."/>
            <person name="Goldberg J."/>
            <person name="Griggs A."/>
            <person name="Gujja S."/>
            <person name="Hansen M."/>
            <person name="Howarth C."/>
            <person name="Imamovic A."/>
            <person name="Larimer J."/>
            <person name="McCowan C."/>
            <person name="Murphy C."/>
            <person name="Neiman D."/>
            <person name="Pearson M."/>
            <person name="Priest M."/>
            <person name="Roberts A."/>
            <person name="Saif S."/>
            <person name="Shea T."/>
            <person name="Sisk P."/>
            <person name="Sykes S."/>
            <person name="Wortman J."/>
            <person name="Nusbaum C."/>
            <person name="Birren B."/>
        </authorList>
    </citation>
    <scope>NUCLEOTIDE SEQUENCE [LARGE SCALE GENOMIC DNA]</scope>
    <source>
        <strain evidence="6 7">ATCC BAA-351</strain>
    </source>
</reference>